<accession>A0ABW4F9E1</accession>
<dbReference type="RefSeq" id="WP_379659468.1">
    <property type="nucleotide sequence ID" value="NZ_JBHUCO010000078.1"/>
</dbReference>
<proteinExistence type="inferred from homology"/>
<gene>
    <name evidence="4" type="ORF">ACFSJD_42530</name>
</gene>
<reference evidence="5" key="1">
    <citation type="journal article" date="2019" name="Int. J. Syst. Evol. Microbiol.">
        <title>The Global Catalogue of Microorganisms (GCM) 10K type strain sequencing project: providing services to taxonomists for standard genome sequencing and annotation.</title>
        <authorList>
            <consortium name="The Broad Institute Genomics Platform"/>
            <consortium name="The Broad Institute Genome Sequencing Center for Infectious Disease"/>
            <person name="Wu L."/>
            <person name="Ma J."/>
        </authorList>
    </citation>
    <scope>NUCLEOTIDE SEQUENCE [LARGE SCALE GENOMIC DNA]</scope>
    <source>
        <strain evidence="5">CCM 7043</strain>
    </source>
</reference>
<evidence type="ECO:0000256" key="3">
    <source>
        <dbReference type="SAM" id="MobiDB-lite"/>
    </source>
</evidence>
<feature type="region of interest" description="Disordered" evidence="3">
    <location>
        <begin position="259"/>
        <end position="324"/>
    </location>
</feature>
<name>A0ABW4F9E1_9PSEU</name>
<evidence type="ECO:0000313" key="4">
    <source>
        <dbReference type="EMBL" id="MFD1524226.1"/>
    </source>
</evidence>
<comment type="caution">
    <text evidence="4">The sequence shown here is derived from an EMBL/GenBank/DDBJ whole genome shotgun (WGS) entry which is preliminary data.</text>
</comment>
<evidence type="ECO:0000256" key="2">
    <source>
        <dbReference type="ARBA" id="ARBA00022729"/>
    </source>
</evidence>
<keyword evidence="2" id="KW-0732">Signal</keyword>
<sequence>MAAGNHSARRGRLRAWLAGALAVGTTSAVVIIVSTAEPASAQSSPAPVDLGNAGSFAAFAEDSVANGRLPTVIAGDVGVNQAGPEALEGFPPGIVDGEIHVADAAAERADADVEAAYDDLAGRAADDTVGPQLGGMTLAPGVYRSIDDLDLDGTLTLDAQGDHDAVFVFQTPEDSSLIAQVNSAVVLTNGADACNVFWQVGQDFALFNGSRFAGTVLASRSAALNEGAAVGGRLLVRDGPVVFLAGNNVVTLPDCDAPPAAAGRHSSSTHIDGHPDGRQAGTHESADREPSGVESGDRRSARTESDDNGSMADESTGEESAGRR</sequence>
<feature type="non-terminal residue" evidence="4">
    <location>
        <position position="324"/>
    </location>
</feature>
<comment type="similarity">
    <text evidence="1">Belongs to the ice-binding protein family.</text>
</comment>
<dbReference type="EMBL" id="JBHUCO010000078">
    <property type="protein sequence ID" value="MFD1524226.1"/>
    <property type="molecule type" value="Genomic_DNA"/>
</dbReference>
<feature type="compositionally biased region" description="Basic and acidic residues" evidence="3">
    <location>
        <begin position="284"/>
        <end position="305"/>
    </location>
</feature>
<dbReference type="Proteomes" id="UP001597114">
    <property type="component" value="Unassembled WGS sequence"/>
</dbReference>
<evidence type="ECO:0000313" key="5">
    <source>
        <dbReference type="Proteomes" id="UP001597114"/>
    </source>
</evidence>
<dbReference type="InterPro" id="IPR021884">
    <property type="entry name" value="Ice-bd_prot"/>
</dbReference>
<evidence type="ECO:0000256" key="1">
    <source>
        <dbReference type="ARBA" id="ARBA00005445"/>
    </source>
</evidence>
<keyword evidence="5" id="KW-1185">Reference proteome</keyword>
<protein>
    <submittedName>
        <fullName evidence="4">Ice-binding family protein</fullName>
    </submittedName>
</protein>
<organism evidence="4 5">
    <name type="scientific">Pseudonocardia yunnanensis</name>
    <dbReference type="NCBI Taxonomy" id="58107"/>
    <lineage>
        <taxon>Bacteria</taxon>
        <taxon>Bacillati</taxon>
        <taxon>Actinomycetota</taxon>
        <taxon>Actinomycetes</taxon>
        <taxon>Pseudonocardiales</taxon>
        <taxon>Pseudonocardiaceae</taxon>
        <taxon>Pseudonocardia</taxon>
    </lineage>
</organism>
<dbReference type="Pfam" id="PF11999">
    <property type="entry name" value="Ice_binding"/>
    <property type="match status" value="1"/>
</dbReference>